<organism evidence="1 2">
    <name type="scientific">Mycolicibacterium smegmatis (strain MKD8)</name>
    <name type="common">Mycobacterium smegmatis</name>
    <dbReference type="NCBI Taxonomy" id="1214915"/>
    <lineage>
        <taxon>Bacteria</taxon>
        <taxon>Bacillati</taxon>
        <taxon>Actinomycetota</taxon>
        <taxon>Actinomycetes</taxon>
        <taxon>Mycobacteriales</taxon>
        <taxon>Mycobacteriaceae</taxon>
        <taxon>Mycolicibacterium</taxon>
    </lineage>
</organism>
<sequence>MHVRTRAGHDSTNMKDVVPTVMLFIPSVDGVSHAENEFTHDKDRVCCTNR</sequence>
<protein>
    <submittedName>
        <fullName evidence="1">N-carbamoyl-L-amino acid amidohydrolase</fullName>
    </submittedName>
</protein>
<proteinExistence type="predicted"/>
<reference evidence="2" key="2">
    <citation type="submission" date="2018-03" db="EMBL/GenBank/DDBJ databases">
        <authorList>
            <person name="Derbyshire K."/>
            <person name="Gray T.A."/>
            <person name="Champion M."/>
        </authorList>
    </citation>
    <scope>NUCLEOTIDE SEQUENCE [LARGE SCALE GENOMIC DNA]</scope>
    <source>
        <strain evidence="2">MKD8</strain>
    </source>
</reference>
<keyword evidence="1" id="KW-0378">Hydrolase</keyword>
<dbReference type="EMBL" id="CP027541">
    <property type="protein sequence ID" value="AWT54961.1"/>
    <property type="molecule type" value="Genomic_DNA"/>
</dbReference>
<dbReference type="Gene3D" id="3.40.630.10">
    <property type="entry name" value="Zn peptidases"/>
    <property type="match status" value="1"/>
</dbReference>
<dbReference type="Proteomes" id="UP000011200">
    <property type="component" value="Chromosome"/>
</dbReference>
<dbReference type="AlphaFoldDB" id="A0A2U9PT60"/>
<reference evidence="1 2" key="1">
    <citation type="journal article" date="2013" name="Genome Announc.">
        <title>Draft genome sequence of MKD8, a conjugal recipient Mycobacterium smegmatis strain.</title>
        <authorList>
            <person name="Gray T.A."/>
            <person name="Palumbo M.J."/>
            <person name="Derbyshire K.M."/>
        </authorList>
    </citation>
    <scope>NUCLEOTIDE SEQUENCE [LARGE SCALE GENOMIC DNA]</scope>
    <source>
        <strain evidence="1 2">MKD8</strain>
    </source>
</reference>
<gene>
    <name evidence="1" type="ORF">D806_039950</name>
</gene>
<name>A0A2U9PT60_MYCSE</name>
<dbReference type="SUPFAM" id="SSF53187">
    <property type="entry name" value="Zn-dependent exopeptidases"/>
    <property type="match status" value="1"/>
</dbReference>
<dbReference type="GO" id="GO:0016787">
    <property type="term" value="F:hydrolase activity"/>
    <property type="evidence" value="ECO:0007669"/>
    <property type="project" value="UniProtKB-KW"/>
</dbReference>
<evidence type="ECO:0000313" key="2">
    <source>
        <dbReference type="Proteomes" id="UP000011200"/>
    </source>
</evidence>
<evidence type="ECO:0000313" key="1">
    <source>
        <dbReference type="EMBL" id="AWT54961.1"/>
    </source>
</evidence>
<accession>A0A2U9PT60</accession>